<evidence type="ECO:0000256" key="10">
    <source>
        <dbReference type="ARBA" id="ARBA00060661"/>
    </source>
</evidence>
<comment type="catalytic activity">
    <reaction evidence="8">
        <text>L-alanine + 2-oxoglutarate = pyruvate + L-glutamate</text>
        <dbReference type="Rhea" id="RHEA:19453"/>
        <dbReference type="ChEBI" id="CHEBI:15361"/>
        <dbReference type="ChEBI" id="CHEBI:16810"/>
        <dbReference type="ChEBI" id="CHEBI:29985"/>
        <dbReference type="ChEBI" id="CHEBI:57972"/>
        <dbReference type="EC" id="2.6.1.2"/>
    </reaction>
    <physiologicalReaction direction="right-to-left" evidence="8">
        <dbReference type="Rhea" id="RHEA:19455"/>
    </physiologicalReaction>
</comment>
<keyword evidence="4 13" id="KW-0032">Aminotransferase</keyword>
<evidence type="ECO:0000313" key="14">
    <source>
        <dbReference type="EMBL" id="OOE46595.1"/>
    </source>
</evidence>
<comment type="cofactor">
    <cofactor evidence="1">
        <name>pyridoxal 5'-phosphate</name>
        <dbReference type="ChEBI" id="CHEBI:597326"/>
    </cofactor>
</comment>
<evidence type="ECO:0000256" key="4">
    <source>
        <dbReference type="ARBA" id="ARBA00022576"/>
    </source>
</evidence>
<protein>
    <recommendedName>
        <fullName evidence="11">Glutamate-pyruvate aminotransferase AlaA</fullName>
        <ecNumber evidence="7">2.6.1.2</ecNumber>
    </recommendedName>
</protein>
<proteinExistence type="inferred from homology"/>
<comment type="similarity">
    <text evidence="2">Belongs to the class-I pyridoxal-phosphate-dependent aminotransferase family.</text>
</comment>
<gene>
    <name evidence="13" type="ORF">BZG00_12445</name>
    <name evidence="14" type="ORF">BZG09_00425</name>
</gene>
<evidence type="ECO:0000256" key="2">
    <source>
        <dbReference type="ARBA" id="ARBA00007441"/>
    </source>
</evidence>
<dbReference type="EMBL" id="MUEO01000001">
    <property type="protein sequence ID" value="OOE46595.1"/>
    <property type="molecule type" value="Genomic_DNA"/>
</dbReference>
<name>A0AB36JST1_9GAMM</name>
<evidence type="ECO:0000256" key="5">
    <source>
        <dbReference type="ARBA" id="ARBA00022679"/>
    </source>
</evidence>
<evidence type="ECO:0000256" key="9">
    <source>
        <dbReference type="ARBA" id="ARBA00057611"/>
    </source>
</evidence>
<evidence type="ECO:0000313" key="15">
    <source>
        <dbReference type="Proteomes" id="UP000188726"/>
    </source>
</evidence>
<sequence>MQTIGMSAKLDDVCYDIRGPVMKEAKRLEEEGHRILKLNIGNPAPFGFDAPDEILVDVIRNLPTSQGYCDSKGLYSARKAVVQHYQKRGLMDLDVEDVYLGNGASELIVMAMQALLNNGDELLVPSPDYPLWTAAASLSGGKPVHYLCDEESDWYPDLEDIKRKITPSTRGIVLINPNNPTGAVYSRDFLLQVVEIARQHNLIIFADEIYDKILYDGAQHYSIATLAPDVLCLTFNGLSKAYRVCGFRAGWMLVTGPKQHARGYIEGLEMLASMRLCANVPMQHAIQTALGGYQSINELILPGGRLLEQRDKAYELINQIPGVSCKKPKGALYLFPKIDTKRYNIHNDEKLMLDFLLQEKVLMVHGTGFNWHQPDHFRLVTLPRVDDLEMAISRFERFLSGYSQKA</sequence>
<keyword evidence="5" id="KW-0808">Transferase</keyword>
<dbReference type="Proteomes" id="UP000189021">
    <property type="component" value="Unassembled WGS sequence"/>
</dbReference>
<evidence type="ECO:0000256" key="6">
    <source>
        <dbReference type="ARBA" id="ARBA00022898"/>
    </source>
</evidence>
<dbReference type="Gene3D" id="3.90.1150.10">
    <property type="entry name" value="Aspartate Aminotransferase, domain 1"/>
    <property type="match status" value="1"/>
</dbReference>
<evidence type="ECO:0000256" key="1">
    <source>
        <dbReference type="ARBA" id="ARBA00001933"/>
    </source>
</evidence>
<dbReference type="InterPro" id="IPR051926">
    <property type="entry name" value="Ala_Aminotransferase"/>
</dbReference>
<dbReference type="GO" id="GO:0030170">
    <property type="term" value="F:pyridoxal phosphate binding"/>
    <property type="evidence" value="ECO:0007669"/>
    <property type="project" value="InterPro"/>
</dbReference>
<dbReference type="SUPFAM" id="SSF53383">
    <property type="entry name" value="PLP-dependent transferases"/>
    <property type="match status" value="1"/>
</dbReference>
<dbReference type="PANTHER" id="PTHR43488:SF2">
    <property type="entry name" value="GLUTAMATE-PYRUVATE AMINOTRANSFERASE ALAA"/>
    <property type="match status" value="1"/>
</dbReference>
<evidence type="ECO:0000256" key="8">
    <source>
        <dbReference type="ARBA" id="ARBA00051882"/>
    </source>
</evidence>
<evidence type="ECO:0000256" key="11">
    <source>
        <dbReference type="ARBA" id="ARBA00070476"/>
    </source>
</evidence>
<comment type="caution">
    <text evidence="13">The sequence shown here is derived from an EMBL/GenBank/DDBJ whole genome shotgun (WGS) entry which is preliminary data.</text>
</comment>
<organism evidence="13 16">
    <name type="scientific">Salinivibrio kushneri</name>
    <dbReference type="NCBI Taxonomy" id="1908198"/>
    <lineage>
        <taxon>Bacteria</taxon>
        <taxon>Pseudomonadati</taxon>
        <taxon>Pseudomonadota</taxon>
        <taxon>Gammaproteobacteria</taxon>
        <taxon>Vibrionales</taxon>
        <taxon>Vibrionaceae</taxon>
        <taxon>Salinivibrio</taxon>
    </lineage>
</organism>
<dbReference type="Proteomes" id="UP000188726">
    <property type="component" value="Unassembled WGS sequence"/>
</dbReference>
<reference evidence="15 16" key="1">
    <citation type="journal article" date="2017" name="Genome Announc.">
        <title>Draft Genome Sequences of Salinivibrio proteolyticus, Salinivibrio sharmensis, Salinivibrio siamensis, Salinivibrio costicola subsp. alcaliphilus, Salinivibrio costicola subsp. vallismortis, and 29 New Isolates Belonging to the Genus Salinivibrio.</title>
        <authorList>
            <person name="Lopez-Hermoso C."/>
            <person name="de la Haba R.R."/>
            <person name="Sanchez-Porro C."/>
            <person name="Bayliss S.C."/>
            <person name="Feil E.J."/>
            <person name="Ventosa A."/>
        </authorList>
    </citation>
    <scope>NUCLEOTIDE SEQUENCE [LARGE SCALE GENOMIC DNA]</scope>
    <source>
        <strain evidence="13 16">AL184</strain>
        <strain evidence="14 15">IC202</strain>
    </source>
</reference>
<comment type="function">
    <text evidence="9">Involved in the biosynthesis of alanine. Catalyzes the transamination of pyruvate by glutamate, leading to the formation of L-alanine and 2-oxoglutarate. Is also able to catalyze the reverse reaction.</text>
</comment>
<feature type="domain" description="Aminotransferase class I/classII large" evidence="12">
    <location>
        <begin position="36"/>
        <end position="390"/>
    </location>
</feature>
<dbReference type="InterPro" id="IPR015421">
    <property type="entry name" value="PyrdxlP-dep_Trfase_major"/>
</dbReference>
<comment type="subunit">
    <text evidence="3">Homodimer.</text>
</comment>
<keyword evidence="6" id="KW-0663">Pyridoxal phosphate</keyword>
<evidence type="ECO:0000313" key="13">
    <source>
        <dbReference type="EMBL" id="OOE38809.1"/>
    </source>
</evidence>
<dbReference type="EMBL" id="MUEK01000013">
    <property type="protein sequence ID" value="OOE38809.1"/>
    <property type="molecule type" value="Genomic_DNA"/>
</dbReference>
<accession>A0AB36JST1</accession>
<evidence type="ECO:0000313" key="16">
    <source>
        <dbReference type="Proteomes" id="UP000189021"/>
    </source>
</evidence>
<dbReference type="CDD" id="cd00609">
    <property type="entry name" value="AAT_like"/>
    <property type="match status" value="1"/>
</dbReference>
<evidence type="ECO:0000256" key="3">
    <source>
        <dbReference type="ARBA" id="ARBA00011738"/>
    </source>
</evidence>
<keyword evidence="16" id="KW-1185">Reference proteome</keyword>
<dbReference type="Pfam" id="PF00155">
    <property type="entry name" value="Aminotran_1_2"/>
    <property type="match status" value="1"/>
</dbReference>
<dbReference type="PANTHER" id="PTHR43488">
    <property type="entry name" value="GLUTAMATE-PYRUVATE AMINOTRANSFERASE ALAA"/>
    <property type="match status" value="1"/>
</dbReference>
<dbReference type="FunFam" id="3.40.640.10:FF:000019">
    <property type="entry name" value="Pyridoxal phosphate-dependent aminotransferase"/>
    <property type="match status" value="1"/>
</dbReference>
<dbReference type="GO" id="GO:0004021">
    <property type="term" value="F:L-alanine:2-oxoglutarate aminotransferase activity"/>
    <property type="evidence" value="ECO:0007669"/>
    <property type="project" value="UniProtKB-EC"/>
</dbReference>
<dbReference type="Gene3D" id="3.40.640.10">
    <property type="entry name" value="Type I PLP-dependent aspartate aminotransferase-like (Major domain)"/>
    <property type="match status" value="1"/>
</dbReference>
<dbReference type="InterPro" id="IPR015422">
    <property type="entry name" value="PyrdxlP-dep_Trfase_small"/>
</dbReference>
<dbReference type="EC" id="2.6.1.2" evidence="7"/>
<dbReference type="InterPro" id="IPR004839">
    <property type="entry name" value="Aminotransferase_I/II_large"/>
</dbReference>
<dbReference type="RefSeq" id="WP_077456316.1">
    <property type="nucleotide sequence ID" value="NZ_CP040021.1"/>
</dbReference>
<dbReference type="AlphaFoldDB" id="A0AB36JST1"/>
<dbReference type="InterPro" id="IPR015424">
    <property type="entry name" value="PyrdxlP-dep_Trfase"/>
</dbReference>
<comment type="pathway">
    <text evidence="10">Amino-acid biosynthesis; L-alanine biosynthesis.</text>
</comment>
<evidence type="ECO:0000256" key="7">
    <source>
        <dbReference type="ARBA" id="ARBA00026106"/>
    </source>
</evidence>
<evidence type="ECO:0000259" key="12">
    <source>
        <dbReference type="Pfam" id="PF00155"/>
    </source>
</evidence>